<dbReference type="EMBL" id="JACAZH010000005">
    <property type="protein sequence ID" value="KAF7367724.1"/>
    <property type="molecule type" value="Genomic_DNA"/>
</dbReference>
<accession>A0A8H6YYQ2</accession>
<evidence type="ECO:0000313" key="1">
    <source>
        <dbReference type="EMBL" id="KAF7367724.1"/>
    </source>
</evidence>
<reference evidence="1" key="1">
    <citation type="submission" date="2020-05" db="EMBL/GenBank/DDBJ databases">
        <title>Mycena genomes resolve the evolution of fungal bioluminescence.</title>
        <authorList>
            <person name="Tsai I.J."/>
        </authorList>
    </citation>
    <scope>NUCLEOTIDE SEQUENCE</scope>
    <source>
        <strain evidence="1">160909Yilan</strain>
    </source>
</reference>
<comment type="caution">
    <text evidence="1">The sequence shown here is derived from an EMBL/GenBank/DDBJ whole genome shotgun (WGS) entry which is preliminary data.</text>
</comment>
<dbReference type="AlphaFoldDB" id="A0A8H6YYQ2"/>
<dbReference type="Proteomes" id="UP000623467">
    <property type="component" value="Unassembled WGS sequence"/>
</dbReference>
<evidence type="ECO:0000313" key="2">
    <source>
        <dbReference type="Proteomes" id="UP000623467"/>
    </source>
</evidence>
<organism evidence="1 2">
    <name type="scientific">Mycena sanguinolenta</name>
    <dbReference type="NCBI Taxonomy" id="230812"/>
    <lineage>
        <taxon>Eukaryota</taxon>
        <taxon>Fungi</taxon>
        <taxon>Dikarya</taxon>
        <taxon>Basidiomycota</taxon>
        <taxon>Agaricomycotina</taxon>
        <taxon>Agaricomycetes</taxon>
        <taxon>Agaricomycetidae</taxon>
        <taxon>Agaricales</taxon>
        <taxon>Marasmiineae</taxon>
        <taxon>Mycenaceae</taxon>
        <taxon>Mycena</taxon>
    </lineage>
</organism>
<gene>
    <name evidence="1" type="ORF">MSAN_00836200</name>
</gene>
<keyword evidence="2" id="KW-1185">Reference proteome</keyword>
<protein>
    <submittedName>
        <fullName evidence="1">Uncharacterized protein</fullName>
    </submittedName>
</protein>
<sequence>MSLSLSCFFPCLRSALSCPRSSRSNPRKPSECADCRTVHDNLCLVKKTAILSCLENFALARSNAYPARLEFNFSNCFLCLVLELEQPWVYVEWQNKLSRAPPVRWPGSHILLPFFKYSLRELAACVLLRTFPPSE</sequence>
<name>A0A8H6YYQ2_9AGAR</name>
<proteinExistence type="predicted"/>